<name>A0A916TRT5_9SPHN</name>
<dbReference type="InterPro" id="IPR007436">
    <property type="entry name" value="DUF485"/>
</dbReference>
<keyword evidence="1" id="KW-0472">Membrane</keyword>
<dbReference type="PANTHER" id="PTHR38598:SF1">
    <property type="entry name" value="INNER MEMBRANE PROTEIN YJCH"/>
    <property type="match status" value="1"/>
</dbReference>
<organism evidence="2 3">
    <name type="scientific">Novosphingobium endophyticum</name>
    <dbReference type="NCBI Taxonomy" id="1955250"/>
    <lineage>
        <taxon>Bacteria</taxon>
        <taxon>Pseudomonadati</taxon>
        <taxon>Pseudomonadota</taxon>
        <taxon>Alphaproteobacteria</taxon>
        <taxon>Sphingomonadales</taxon>
        <taxon>Sphingomonadaceae</taxon>
        <taxon>Novosphingobium</taxon>
    </lineage>
</organism>
<dbReference type="Proteomes" id="UP000608154">
    <property type="component" value="Unassembled WGS sequence"/>
</dbReference>
<keyword evidence="3" id="KW-1185">Reference proteome</keyword>
<dbReference type="InterPro" id="IPR052959">
    <property type="entry name" value="Inner_membrane_assoc"/>
</dbReference>
<evidence type="ECO:0000313" key="2">
    <source>
        <dbReference type="EMBL" id="GGB99354.1"/>
    </source>
</evidence>
<dbReference type="PANTHER" id="PTHR38598">
    <property type="entry name" value="INNER MEMBRANE PROTEIN YJCH"/>
    <property type="match status" value="1"/>
</dbReference>
<dbReference type="AlphaFoldDB" id="A0A916TRT5"/>
<reference evidence="2" key="2">
    <citation type="submission" date="2020-09" db="EMBL/GenBank/DDBJ databases">
        <authorList>
            <person name="Sun Q."/>
            <person name="Zhou Y."/>
        </authorList>
    </citation>
    <scope>NUCLEOTIDE SEQUENCE</scope>
    <source>
        <strain evidence="2">CGMCC 1.15095</strain>
    </source>
</reference>
<feature type="transmembrane region" description="Helical" evidence="1">
    <location>
        <begin position="68"/>
        <end position="93"/>
    </location>
</feature>
<protein>
    <submittedName>
        <fullName evidence="2">Membrane protein</fullName>
    </submittedName>
</protein>
<keyword evidence="1" id="KW-1133">Transmembrane helix</keyword>
<proteinExistence type="predicted"/>
<dbReference type="Pfam" id="PF04341">
    <property type="entry name" value="DUF485"/>
    <property type="match status" value="1"/>
</dbReference>
<keyword evidence="1" id="KW-0812">Transmembrane</keyword>
<dbReference type="EMBL" id="BMHK01000009">
    <property type="protein sequence ID" value="GGB99354.1"/>
    <property type="molecule type" value="Genomic_DNA"/>
</dbReference>
<dbReference type="RefSeq" id="WP_188770501.1">
    <property type="nucleotide sequence ID" value="NZ_BMHK01000009.1"/>
</dbReference>
<evidence type="ECO:0000313" key="3">
    <source>
        <dbReference type="Proteomes" id="UP000608154"/>
    </source>
</evidence>
<comment type="caution">
    <text evidence="2">The sequence shown here is derived from an EMBL/GenBank/DDBJ whole genome shotgun (WGS) entry which is preliminary data.</text>
</comment>
<dbReference type="GO" id="GO:0005886">
    <property type="term" value="C:plasma membrane"/>
    <property type="evidence" value="ECO:0007669"/>
    <property type="project" value="TreeGrafter"/>
</dbReference>
<evidence type="ECO:0000256" key="1">
    <source>
        <dbReference type="SAM" id="Phobius"/>
    </source>
</evidence>
<accession>A0A916TRT5</accession>
<gene>
    <name evidence="2" type="ORF">GCM10011494_17250</name>
</gene>
<sequence length="112" mass="12555">MSNYDNAAGSQSCNRLTDLANDPRYQRLVRRRGRFSWLLSAVMLAIYFGYVLLIAFRRDILARPIAEGVTTLGIPVGIAVILSGIALTGIYVVRMNRTFDPEMRALLREYGA</sequence>
<feature type="transmembrane region" description="Helical" evidence="1">
    <location>
        <begin position="35"/>
        <end position="56"/>
    </location>
</feature>
<reference evidence="2" key="1">
    <citation type="journal article" date="2014" name="Int. J. Syst. Evol. Microbiol.">
        <title>Complete genome sequence of Corynebacterium casei LMG S-19264T (=DSM 44701T), isolated from a smear-ripened cheese.</title>
        <authorList>
            <consortium name="US DOE Joint Genome Institute (JGI-PGF)"/>
            <person name="Walter F."/>
            <person name="Albersmeier A."/>
            <person name="Kalinowski J."/>
            <person name="Ruckert C."/>
        </authorList>
    </citation>
    <scope>NUCLEOTIDE SEQUENCE</scope>
    <source>
        <strain evidence="2">CGMCC 1.15095</strain>
    </source>
</reference>